<protein>
    <recommendedName>
        <fullName evidence="3">TFIIB-type domain-containing protein</fullName>
    </recommendedName>
</protein>
<gene>
    <name evidence="1" type="ORF">SAMN05660330_01574</name>
</gene>
<reference evidence="1 2" key="1">
    <citation type="submission" date="2016-10" db="EMBL/GenBank/DDBJ databases">
        <authorList>
            <person name="de Groot N.N."/>
        </authorList>
    </citation>
    <scope>NUCLEOTIDE SEQUENCE [LARGE SCALE GENOMIC DNA]</scope>
    <source>
        <strain evidence="1 2">DSM 12130</strain>
    </source>
</reference>
<dbReference type="Gene3D" id="2.20.25.10">
    <property type="match status" value="1"/>
</dbReference>
<dbReference type="Proteomes" id="UP000199073">
    <property type="component" value="Unassembled WGS sequence"/>
</dbReference>
<evidence type="ECO:0000313" key="2">
    <source>
        <dbReference type="Proteomes" id="UP000199073"/>
    </source>
</evidence>
<dbReference type="SUPFAM" id="SSF57783">
    <property type="entry name" value="Zinc beta-ribbon"/>
    <property type="match status" value="1"/>
</dbReference>
<dbReference type="OrthoDB" id="5737721at2"/>
<organism evidence="1 2">
    <name type="scientific">Desulforhopalus singaporensis</name>
    <dbReference type="NCBI Taxonomy" id="91360"/>
    <lineage>
        <taxon>Bacteria</taxon>
        <taxon>Pseudomonadati</taxon>
        <taxon>Thermodesulfobacteriota</taxon>
        <taxon>Desulfobulbia</taxon>
        <taxon>Desulfobulbales</taxon>
        <taxon>Desulfocapsaceae</taxon>
        <taxon>Desulforhopalus</taxon>
    </lineage>
</organism>
<dbReference type="AlphaFoldDB" id="A0A1H0PAF2"/>
<proteinExistence type="predicted"/>
<name>A0A1H0PAF2_9BACT</name>
<evidence type="ECO:0000313" key="1">
    <source>
        <dbReference type="EMBL" id="SDP01730.1"/>
    </source>
</evidence>
<dbReference type="RefSeq" id="WP_092221549.1">
    <property type="nucleotide sequence ID" value="NZ_FNJI01000009.1"/>
</dbReference>
<evidence type="ECO:0008006" key="3">
    <source>
        <dbReference type="Google" id="ProtNLM"/>
    </source>
</evidence>
<accession>A0A1H0PAF2</accession>
<sequence length="206" mass="23041">MGILNKLFGRKPPPSKRYEEGCIKCGELSFTYDEYHKEYYCNDCGWVVNEKPIGKIEITEKYCEAEAEESENTDSLVPSLGEIQEIVKAYGYCMEQEIPNPSCIADSSQLPYPKATIKAALLVALKLEEDEQMKNALKLGYISLADWQDGVGPTPYGVDTTKINLNGDIQEAVKTITDQMQGDKDWLTIAKAESEQLRQDLINAGL</sequence>
<keyword evidence="2" id="KW-1185">Reference proteome</keyword>
<dbReference type="EMBL" id="FNJI01000009">
    <property type="protein sequence ID" value="SDP01730.1"/>
    <property type="molecule type" value="Genomic_DNA"/>
</dbReference>